<keyword evidence="2" id="KW-1185">Reference proteome</keyword>
<dbReference type="Proteomes" id="UP000552700">
    <property type="component" value="Unassembled WGS sequence"/>
</dbReference>
<sequence length="121" mass="12989">MDDDIVTLGKRGIAADMTVVEFLVGMALTRGGAMSPRDLAHAVSAWLGKPVRSAALGPALTALRARGWVHCAAGTYTIGEEGIEALRGFYAAMVRMLDAGRRLLDVAVFLSLIKEFERNEL</sequence>
<evidence type="ECO:0000313" key="1">
    <source>
        <dbReference type="EMBL" id="MBB6125444.1"/>
    </source>
</evidence>
<dbReference type="EMBL" id="JACIJP010000007">
    <property type="protein sequence ID" value="MBB6125444.1"/>
    <property type="molecule type" value="Genomic_DNA"/>
</dbReference>
<name>A0A841J3S8_9SPHN</name>
<dbReference type="RefSeq" id="WP_184081737.1">
    <property type="nucleotide sequence ID" value="NZ_JACIJP010000007.1"/>
</dbReference>
<protein>
    <submittedName>
        <fullName evidence="1">DNA-binding PadR family transcriptional regulator</fullName>
    </submittedName>
</protein>
<evidence type="ECO:0000313" key="2">
    <source>
        <dbReference type="Proteomes" id="UP000552700"/>
    </source>
</evidence>
<proteinExistence type="predicted"/>
<organism evidence="1 2">
    <name type="scientific">Sphingobium subterraneum</name>
    <dbReference type="NCBI Taxonomy" id="627688"/>
    <lineage>
        <taxon>Bacteria</taxon>
        <taxon>Pseudomonadati</taxon>
        <taxon>Pseudomonadota</taxon>
        <taxon>Alphaproteobacteria</taxon>
        <taxon>Sphingomonadales</taxon>
        <taxon>Sphingomonadaceae</taxon>
        <taxon>Sphingobium</taxon>
    </lineage>
</organism>
<gene>
    <name evidence="1" type="ORF">FHS92_003206</name>
</gene>
<dbReference type="GO" id="GO:0003677">
    <property type="term" value="F:DNA binding"/>
    <property type="evidence" value="ECO:0007669"/>
    <property type="project" value="UniProtKB-KW"/>
</dbReference>
<comment type="caution">
    <text evidence="1">The sequence shown here is derived from an EMBL/GenBank/DDBJ whole genome shotgun (WGS) entry which is preliminary data.</text>
</comment>
<accession>A0A841J3S8</accession>
<keyword evidence="1" id="KW-0238">DNA-binding</keyword>
<reference evidence="1 2" key="1">
    <citation type="submission" date="2020-08" db="EMBL/GenBank/DDBJ databases">
        <title>Genomic Encyclopedia of Type Strains, Phase IV (KMG-IV): sequencing the most valuable type-strain genomes for metagenomic binning, comparative biology and taxonomic classification.</title>
        <authorList>
            <person name="Goeker M."/>
        </authorList>
    </citation>
    <scope>NUCLEOTIDE SEQUENCE [LARGE SCALE GENOMIC DNA]</scope>
    <source>
        <strain evidence="1 2">DSM 102255</strain>
    </source>
</reference>
<dbReference type="AlphaFoldDB" id="A0A841J3S8"/>